<dbReference type="Pfam" id="PF05940">
    <property type="entry name" value="NnrS"/>
    <property type="match status" value="1"/>
</dbReference>
<feature type="transmembrane region" description="Helical" evidence="1">
    <location>
        <begin position="98"/>
        <end position="115"/>
    </location>
</feature>
<feature type="transmembrane region" description="Helical" evidence="1">
    <location>
        <begin position="328"/>
        <end position="351"/>
    </location>
</feature>
<dbReference type="Proteomes" id="UP001161094">
    <property type="component" value="Unassembled WGS sequence"/>
</dbReference>
<dbReference type="EMBL" id="JAOCDZ010000029">
    <property type="protein sequence ID" value="MDH0739734.1"/>
    <property type="molecule type" value="Genomic_DNA"/>
</dbReference>
<keyword evidence="1" id="KW-0812">Transmembrane</keyword>
<name>A0AA42S704_9BURK</name>
<keyword evidence="1" id="KW-1133">Transmembrane helix</keyword>
<dbReference type="InterPro" id="IPR010266">
    <property type="entry name" value="NnrS"/>
</dbReference>
<feature type="transmembrane region" description="Helical" evidence="1">
    <location>
        <begin position="31"/>
        <end position="48"/>
    </location>
</feature>
<dbReference type="AlphaFoldDB" id="A0AA42S704"/>
<organism evidence="2 3">
    <name type="scientific">Achromobacter spanius</name>
    <dbReference type="NCBI Taxonomy" id="217203"/>
    <lineage>
        <taxon>Bacteria</taxon>
        <taxon>Pseudomonadati</taxon>
        <taxon>Pseudomonadota</taxon>
        <taxon>Betaproteobacteria</taxon>
        <taxon>Burkholderiales</taxon>
        <taxon>Alcaligenaceae</taxon>
        <taxon>Achromobacter</taxon>
    </lineage>
</organism>
<feature type="transmembrane region" description="Helical" evidence="1">
    <location>
        <begin position="121"/>
        <end position="140"/>
    </location>
</feature>
<feature type="transmembrane region" description="Helical" evidence="1">
    <location>
        <begin position="275"/>
        <end position="296"/>
    </location>
</feature>
<sequence>MPPLPNIAPSAPAPRRPRPQWRAFTEMGFRPLYLAGCFWALASVWLWVHAPARITGVLGGVFWHAHEMLWGFVATIAVGFLLTAGANWTGKNPLRGNALAMLCLLWLVARVAYLVPGQPAFLIAGLADTGFFVWGAAALARVVWLSSNRRNAGVPVLLLGLAATNALYLWAAVQGDYMALMRYFNAGLLCMAVLTLLIARRVLPFFAQRAVAGLNIPAHTRSGQWQLASGLAAIACLLAGLPNLAAAALAATGLIALVQWLSWKPWAVRRVPLLWVLYAGYFGLGVGLLVGAAYLASPLAMPLSNPLAIPLVNPVDSPWMGIVIRPAWPAHVIGVAGFSVLILGMVTRTALGHLGRPLQTDRAMVASFVLMILAALLRLAALLPTAASTGLLHAATLAWVLALGLYLWRFFPLMIRPRADAAKTAAPVIRVEAVARTRS</sequence>
<evidence type="ECO:0000313" key="3">
    <source>
        <dbReference type="Proteomes" id="UP001161094"/>
    </source>
</evidence>
<gene>
    <name evidence="2" type="ORF">N5D93_28280</name>
</gene>
<reference evidence="2" key="1">
    <citation type="submission" date="2022-09" db="EMBL/GenBank/DDBJ databases">
        <title>Intensive care unit water sources are persistently colonized with multi-drug resistant bacteria and are the site of extensive horizontal gene transfer of antibiotic resistance genes.</title>
        <authorList>
            <person name="Diorio-Toth L."/>
        </authorList>
    </citation>
    <scope>NUCLEOTIDE SEQUENCE</scope>
    <source>
        <strain evidence="2">GD03843</strain>
    </source>
</reference>
<feature type="transmembrane region" description="Helical" evidence="1">
    <location>
        <begin position="68"/>
        <end position="86"/>
    </location>
</feature>
<evidence type="ECO:0000313" key="2">
    <source>
        <dbReference type="EMBL" id="MDH0739734.1"/>
    </source>
</evidence>
<feature type="transmembrane region" description="Helical" evidence="1">
    <location>
        <begin position="363"/>
        <end position="384"/>
    </location>
</feature>
<comment type="caution">
    <text evidence="2">The sequence shown here is derived from an EMBL/GenBank/DDBJ whole genome shotgun (WGS) entry which is preliminary data.</text>
</comment>
<feature type="transmembrane region" description="Helical" evidence="1">
    <location>
        <begin position="390"/>
        <end position="408"/>
    </location>
</feature>
<feature type="transmembrane region" description="Helical" evidence="1">
    <location>
        <begin position="183"/>
        <end position="203"/>
    </location>
</feature>
<evidence type="ECO:0000256" key="1">
    <source>
        <dbReference type="SAM" id="Phobius"/>
    </source>
</evidence>
<dbReference type="RefSeq" id="WP_279997302.1">
    <property type="nucleotide sequence ID" value="NZ_JAOCDZ010000029.1"/>
</dbReference>
<feature type="transmembrane region" description="Helical" evidence="1">
    <location>
        <begin position="247"/>
        <end position="263"/>
    </location>
</feature>
<keyword evidence="1" id="KW-0472">Membrane</keyword>
<proteinExistence type="predicted"/>
<protein>
    <submittedName>
        <fullName evidence="2">NnrS family protein</fullName>
    </submittedName>
</protein>
<accession>A0AA42S704</accession>
<feature type="transmembrane region" description="Helical" evidence="1">
    <location>
        <begin position="152"/>
        <end position="171"/>
    </location>
</feature>